<dbReference type="eggNOG" id="COG2124">
    <property type="taxonomic scope" value="Bacteria"/>
</dbReference>
<dbReference type="PANTHER" id="PTHR46696:SF1">
    <property type="entry name" value="CYTOCHROME P450 YJIB-RELATED"/>
    <property type="match status" value="1"/>
</dbReference>
<evidence type="ECO:0000256" key="1">
    <source>
        <dbReference type="ARBA" id="ARBA00010617"/>
    </source>
</evidence>
<dbReference type="Pfam" id="PF00067">
    <property type="entry name" value="p450"/>
    <property type="match status" value="1"/>
</dbReference>
<keyword evidence="2" id="KW-0479">Metal-binding</keyword>
<accession>A9WSL0</accession>
<keyword evidence="5" id="KW-1185">Reference proteome</keyword>
<keyword evidence="2" id="KW-0560">Oxidoreductase</keyword>
<dbReference type="InterPro" id="IPR017972">
    <property type="entry name" value="Cyt_P450_CS"/>
</dbReference>
<keyword evidence="2" id="KW-0349">Heme</keyword>
<dbReference type="CDD" id="cd11029">
    <property type="entry name" value="CYP107-like"/>
    <property type="match status" value="1"/>
</dbReference>
<feature type="region of interest" description="Disordered" evidence="3">
    <location>
        <begin position="1"/>
        <end position="23"/>
    </location>
</feature>
<protein>
    <submittedName>
        <fullName evidence="4">Cytochrome P450 superfamily</fullName>
    </submittedName>
</protein>
<dbReference type="GO" id="GO:0020037">
    <property type="term" value="F:heme binding"/>
    <property type="evidence" value="ECO:0007669"/>
    <property type="project" value="InterPro"/>
</dbReference>
<dbReference type="AlphaFoldDB" id="A9WSL0"/>
<dbReference type="SUPFAM" id="SSF48264">
    <property type="entry name" value="Cytochrome P450"/>
    <property type="match status" value="1"/>
</dbReference>
<evidence type="ECO:0000313" key="5">
    <source>
        <dbReference type="Proteomes" id="UP000002007"/>
    </source>
</evidence>
<dbReference type="GO" id="GO:0004497">
    <property type="term" value="F:monooxygenase activity"/>
    <property type="evidence" value="ECO:0007669"/>
    <property type="project" value="UniProtKB-KW"/>
</dbReference>
<keyword evidence="2" id="KW-0503">Monooxygenase</keyword>
<evidence type="ECO:0000256" key="2">
    <source>
        <dbReference type="RuleBase" id="RU000461"/>
    </source>
</evidence>
<dbReference type="PRINTS" id="PR00359">
    <property type="entry name" value="BP450"/>
</dbReference>
<dbReference type="GO" id="GO:0005506">
    <property type="term" value="F:iron ion binding"/>
    <property type="evidence" value="ECO:0007669"/>
    <property type="project" value="InterPro"/>
</dbReference>
<name>A9WSL0_RENSM</name>
<dbReference type="PANTHER" id="PTHR46696">
    <property type="entry name" value="P450, PUTATIVE (EUROFUNG)-RELATED"/>
    <property type="match status" value="1"/>
</dbReference>
<evidence type="ECO:0000256" key="3">
    <source>
        <dbReference type="SAM" id="MobiDB-lite"/>
    </source>
</evidence>
<gene>
    <name evidence="4" type="ordered locus">RSal33209_2066</name>
</gene>
<proteinExistence type="inferred from homology"/>
<reference evidence="5" key="1">
    <citation type="journal article" date="2008" name="J. Bacteriol.">
        <title>Genome sequence of the fish pathogen Renibacterium salmoninarum suggests reductive evolution away from an environmental Arthrobacter ancestor.</title>
        <authorList>
            <person name="Wiens G.D."/>
            <person name="Rockey D.D."/>
            <person name="Wu Z."/>
            <person name="Chang J."/>
            <person name="Levy R."/>
            <person name="Crane S."/>
            <person name="Chen D.S."/>
            <person name="Capri G.R."/>
            <person name="Burnett J.R."/>
            <person name="Sudheesh P.S."/>
            <person name="Schipma M.J."/>
            <person name="Burd H."/>
            <person name="Bhattacharyya A."/>
            <person name="Rhodes L.D."/>
            <person name="Kaul R."/>
            <person name="Strom M.S."/>
        </authorList>
    </citation>
    <scope>NUCLEOTIDE SEQUENCE [LARGE SCALE GENOMIC DNA]</scope>
    <source>
        <strain evidence="5">ATCC 33209 / DSM 20767 / JCM 11484 / NBRC 15589 / NCIMB 2235</strain>
    </source>
</reference>
<dbReference type="HOGENOM" id="CLU_033716_1_0_11"/>
<dbReference type="Gene3D" id="1.10.630.10">
    <property type="entry name" value="Cytochrome P450"/>
    <property type="match status" value="1"/>
</dbReference>
<keyword evidence="2" id="KW-0408">Iron</keyword>
<dbReference type="InterPro" id="IPR001128">
    <property type="entry name" value="Cyt_P450"/>
</dbReference>
<sequence>MSCPFTDHQSTLNPSPEPFTRDGSGAVELFGPNYLQDPYQVFKRLNEVGAIHRVRFPSGVHAWLVTGAAAAEDLLHHPDIRKNHEFGNAKWRAKASIMPEPQHTRLQSHLLHQDAAVHAGMRRLIVPAFSAKAANAMTSRIQAIADQLIDSLPARGSVDLITDFMAAFPFRVLADAIGLPPILAEKFDHSWGKVVRPVGPDDPWRPEYERLLRELENYIALIIEECGKPAQTGLLSELVLANKKAAGLSDAQLSSLIFQVLVAGQEPVTHQLSTSLLALLANPEAMAAFCAEPDRREDFIDALIKYDGAFALATWRFFAVDTKFYGQLVPAGDSVIVALNAANRDEIYGDQLDLSGNARNHFGFGGGPHYCPGSMLARRELAIGLGTLIDRLAGLELDHAALDDGGLSWVAAVLNRGLVSLPVRYQEVLA</sequence>
<dbReference type="GO" id="GO:0016705">
    <property type="term" value="F:oxidoreductase activity, acting on paired donors, with incorporation or reduction of molecular oxygen"/>
    <property type="evidence" value="ECO:0007669"/>
    <property type="project" value="InterPro"/>
</dbReference>
<dbReference type="RefSeq" id="WP_012245468.1">
    <property type="nucleotide sequence ID" value="NC_010168.1"/>
</dbReference>
<dbReference type="EMBL" id="CP000910">
    <property type="protein sequence ID" value="ABY23798.1"/>
    <property type="molecule type" value="Genomic_DNA"/>
</dbReference>
<organism evidence="4 5">
    <name type="scientific">Renibacterium salmoninarum (strain ATCC 33209 / DSM 20767 / JCM 11484 / NBRC 15589 / NCIMB 2235)</name>
    <dbReference type="NCBI Taxonomy" id="288705"/>
    <lineage>
        <taxon>Bacteria</taxon>
        <taxon>Bacillati</taxon>
        <taxon>Actinomycetota</taxon>
        <taxon>Actinomycetes</taxon>
        <taxon>Micrococcales</taxon>
        <taxon>Micrococcaceae</taxon>
        <taxon>Renibacterium</taxon>
    </lineage>
</organism>
<dbReference type="InterPro" id="IPR002397">
    <property type="entry name" value="Cyt_P450_B"/>
</dbReference>
<evidence type="ECO:0000313" key="4">
    <source>
        <dbReference type="EMBL" id="ABY23798.1"/>
    </source>
</evidence>
<dbReference type="STRING" id="288705.RSal33209_2066"/>
<dbReference type="Proteomes" id="UP000002007">
    <property type="component" value="Chromosome"/>
</dbReference>
<comment type="similarity">
    <text evidence="1 2">Belongs to the cytochrome P450 family.</text>
</comment>
<dbReference type="KEGG" id="rsa:RSal33209_2066"/>
<dbReference type="PROSITE" id="PS00086">
    <property type="entry name" value="CYTOCHROME_P450"/>
    <property type="match status" value="1"/>
</dbReference>
<dbReference type="InterPro" id="IPR036396">
    <property type="entry name" value="Cyt_P450_sf"/>
</dbReference>